<comment type="catalytic activity">
    <reaction evidence="13">
        <text>9-octadecanoyloxy-octadecanoate + H2O = 9-hydroxy-octadecanoate + octadecanoate + H(+)</text>
        <dbReference type="Rhea" id="RHEA:52096"/>
        <dbReference type="ChEBI" id="CHEBI:15377"/>
        <dbReference type="ChEBI" id="CHEBI:15378"/>
        <dbReference type="ChEBI" id="CHEBI:25629"/>
        <dbReference type="ChEBI" id="CHEBI:136286"/>
        <dbReference type="ChEBI" id="CHEBI:136373"/>
    </reaction>
    <physiologicalReaction direction="left-to-right" evidence="13">
        <dbReference type="Rhea" id="RHEA:52097"/>
    </physiologicalReaction>
</comment>
<comment type="subcellular location">
    <subcellularLocation>
        <location evidence="2">Endomembrane system</location>
        <topology evidence="2">Multi-pass membrane protein</topology>
    </subcellularLocation>
</comment>
<evidence type="ECO:0000256" key="12">
    <source>
        <dbReference type="ARBA" id="ARBA00048800"/>
    </source>
</evidence>
<organism evidence="18 19">
    <name type="scientific">Manduca sexta</name>
    <name type="common">Tobacco hawkmoth</name>
    <name type="synonym">Tobacco hornworm</name>
    <dbReference type="NCBI Taxonomy" id="7130"/>
    <lineage>
        <taxon>Eukaryota</taxon>
        <taxon>Metazoa</taxon>
        <taxon>Ecdysozoa</taxon>
        <taxon>Arthropoda</taxon>
        <taxon>Hexapoda</taxon>
        <taxon>Insecta</taxon>
        <taxon>Pterygota</taxon>
        <taxon>Neoptera</taxon>
        <taxon>Endopterygota</taxon>
        <taxon>Lepidoptera</taxon>
        <taxon>Glossata</taxon>
        <taxon>Ditrysia</taxon>
        <taxon>Bombycoidea</taxon>
        <taxon>Sphingidae</taxon>
        <taxon>Sphinginae</taxon>
        <taxon>Sphingini</taxon>
        <taxon>Manduca</taxon>
    </lineage>
</organism>
<evidence type="ECO:0000256" key="7">
    <source>
        <dbReference type="ARBA" id="ARBA00047368"/>
    </source>
</evidence>
<comment type="catalytic activity">
    <reaction evidence="10">
        <text>12-octadecanoyloxy-octadecanoate + H2O = 12-hydroxyoctadecanoate + octadecanoate + H(+)</text>
        <dbReference type="Rhea" id="RHEA:52080"/>
        <dbReference type="ChEBI" id="CHEBI:15377"/>
        <dbReference type="ChEBI" id="CHEBI:15378"/>
        <dbReference type="ChEBI" id="CHEBI:25629"/>
        <dbReference type="ChEBI" id="CHEBI:84201"/>
        <dbReference type="ChEBI" id="CHEBI:136330"/>
    </reaction>
    <physiologicalReaction direction="left-to-right" evidence="10">
        <dbReference type="Rhea" id="RHEA:52081"/>
    </physiologicalReaction>
</comment>
<feature type="transmembrane region" description="Helical" evidence="17">
    <location>
        <begin position="90"/>
        <end position="107"/>
    </location>
</feature>
<protein>
    <recommendedName>
        <fullName evidence="20">Androgen-dependent TFPI-regulating protein-like</fullName>
    </recommendedName>
</protein>
<evidence type="ECO:0000256" key="10">
    <source>
        <dbReference type="ARBA" id="ARBA00048680"/>
    </source>
</evidence>
<gene>
    <name evidence="18" type="ORF">O3G_MSEX004870</name>
</gene>
<dbReference type="GO" id="GO:0016020">
    <property type="term" value="C:membrane"/>
    <property type="evidence" value="ECO:0007669"/>
    <property type="project" value="InterPro"/>
</dbReference>
<comment type="caution">
    <text evidence="18">The sequence shown here is derived from an EMBL/GenBank/DDBJ whole genome shotgun (WGS) entry which is preliminary data.</text>
</comment>
<evidence type="ECO:0000256" key="6">
    <source>
        <dbReference type="ARBA" id="ARBA00023136"/>
    </source>
</evidence>
<evidence type="ECO:0000256" key="11">
    <source>
        <dbReference type="ARBA" id="ARBA00048701"/>
    </source>
</evidence>
<comment type="catalytic activity">
    <reaction evidence="16">
        <text>12-(9Z-hexadecenoyloxy)-octadecanoate + H2O = 12-hydroxyoctadecanoate + (9Z)-hexadecenoate + H(+)</text>
        <dbReference type="Rhea" id="RHEA:52072"/>
        <dbReference type="ChEBI" id="CHEBI:15377"/>
        <dbReference type="ChEBI" id="CHEBI:15378"/>
        <dbReference type="ChEBI" id="CHEBI:32372"/>
        <dbReference type="ChEBI" id="CHEBI:84201"/>
        <dbReference type="ChEBI" id="CHEBI:136312"/>
    </reaction>
    <physiologicalReaction direction="left-to-right" evidence="16">
        <dbReference type="Rhea" id="RHEA:52073"/>
    </physiologicalReaction>
</comment>
<comment type="catalytic activity">
    <reaction evidence="14">
        <text>13-(9Z-octadecenoyloxy)-octadecanoate + H2O = 13-hydroxy-octadecanoate + (9Z)-octadecenoate + H(+)</text>
        <dbReference type="Rhea" id="RHEA:52064"/>
        <dbReference type="ChEBI" id="CHEBI:15377"/>
        <dbReference type="ChEBI" id="CHEBI:15378"/>
        <dbReference type="ChEBI" id="CHEBI:30823"/>
        <dbReference type="ChEBI" id="CHEBI:136303"/>
        <dbReference type="ChEBI" id="CHEBI:136304"/>
    </reaction>
    <physiologicalReaction direction="left-to-right" evidence="14">
        <dbReference type="Rhea" id="RHEA:52065"/>
    </physiologicalReaction>
</comment>
<evidence type="ECO:0000256" key="2">
    <source>
        <dbReference type="ARBA" id="ARBA00004127"/>
    </source>
</evidence>
<dbReference type="InterPro" id="IPR006838">
    <property type="entry name" value="ADTRP_AIG1"/>
</dbReference>
<evidence type="ECO:0000313" key="19">
    <source>
        <dbReference type="Proteomes" id="UP000791440"/>
    </source>
</evidence>
<evidence type="ECO:0000256" key="14">
    <source>
        <dbReference type="ARBA" id="ARBA00049296"/>
    </source>
</evidence>
<reference evidence="18" key="1">
    <citation type="journal article" date="2016" name="Insect Biochem. Mol. Biol.">
        <title>Multifaceted biological insights from a draft genome sequence of the tobacco hornworm moth, Manduca sexta.</title>
        <authorList>
            <person name="Kanost M.R."/>
            <person name="Arrese E.L."/>
            <person name="Cao X."/>
            <person name="Chen Y.R."/>
            <person name="Chellapilla S."/>
            <person name="Goldsmith M.R."/>
            <person name="Grosse-Wilde E."/>
            <person name="Heckel D.G."/>
            <person name="Herndon N."/>
            <person name="Jiang H."/>
            <person name="Papanicolaou A."/>
            <person name="Qu J."/>
            <person name="Soulages J.L."/>
            <person name="Vogel H."/>
            <person name="Walters J."/>
            <person name="Waterhouse R.M."/>
            <person name="Ahn S.J."/>
            <person name="Almeida F.C."/>
            <person name="An C."/>
            <person name="Aqrawi P."/>
            <person name="Bretschneider A."/>
            <person name="Bryant W.B."/>
            <person name="Bucks S."/>
            <person name="Chao H."/>
            <person name="Chevignon G."/>
            <person name="Christen J.M."/>
            <person name="Clarke D.F."/>
            <person name="Dittmer N.T."/>
            <person name="Ferguson L.C.F."/>
            <person name="Garavelou S."/>
            <person name="Gordon K.H.J."/>
            <person name="Gunaratna R.T."/>
            <person name="Han Y."/>
            <person name="Hauser F."/>
            <person name="He Y."/>
            <person name="Heidel-Fischer H."/>
            <person name="Hirsh A."/>
            <person name="Hu Y."/>
            <person name="Jiang H."/>
            <person name="Kalra D."/>
            <person name="Klinner C."/>
            <person name="Konig C."/>
            <person name="Kovar C."/>
            <person name="Kroll A.R."/>
            <person name="Kuwar S.S."/>
            <person name="Lee S.L."/>
            <person name="Lehman R."/>
            <person name="Li K."/>
            <person name="Li Z."/>
            <person name="Liang H."/>
            <person name="Lovelace S."/>
            <person name="Lu Z."/>
            <person name="Mansfield J.H."/>
            <person name="McCulloch K.J."/>
            <person name="Mathew T."/>
            <person name="Morton B."/>
            <person name="Muzny D.M."/>
            <person name="Neunemann D."/>
            <person name="Ongeri F."/>
            <person name="Pauchet Y."/>
            <person name="Pu L.L."/>
            <person name="Pyrousis I."/>
            <person name="Rao X.J."/>
            <person name="Redding A."/>
            <person name="Roesel C."/>
            <person name="Sanchez-Gracia A."/>
            <person name="Schaack S."/>
            <person name="Shukla A."/>
            <person name="Tetreau G."/>
            <person name="Wang Y."/>
            <person name="Xiong G.H."/>
            <person name="Traut W."/>
            <person name="Walsh T.K."/>
            <person name="Worley K.C."/>
            <person name="Wu D."/>
            <person name="Wu W."/>
            <person name="Wu Y.Q."/>
            <person name="Zhang X."/>
            <person name="Zou Z."/>
            <person name="Zucker H."/>
            <person name="Briscoe A.D."/>
            <person name="Burmester T."/>
            <person name="Clem R.J."/>
            <person name="Feyereisen R."/>
            <person name="Grimmelikhuijzen C.J.P."/>
            <person name="Hamodrakas S.J."/>
            <person name="Hansson B.S."/>
            <person name="Huguet E."/>
            <person name="Jermiin L.S."/>
            <person name="Lan Q."/>
            <person name="Lehman H.K."/>
            <person name="Lorenzen M."/>
            <person name="Merzendorfer H."/>
            <person name="Michalopoulos I."/>
            <person name="Morton D.B."/>
            <person name="Muthukrishnan S."/>
            <person name="Oakeshott J.G."/>
            <person name="Palmer W."/>
            <person name="Park Y."/>
            <person name="Passarelli A.L."/>
            <person name="Rozas J."/>
            <person name="Schwartz L.M."/>
            <person name="Smith W."/>
            <person name="Southgate A."/>
            <person name="Vilcinskas A."/>
            <person name="Vogt R."/>
            <person name="Wang P."/>
            <person name="Werren J."/>
            <person name="Yu X.Q."/>
            <person name="Zhou J.J."/>
            <person name="Brown S.J."/>
            <person name="Scherer S.E."/>
            <person name="Richards S."/>
            <person name="Blissard G.W."/>
        </authorList>
    </citation>
    <scope>NUCLEOTIDE SEQUENCE</scope>
</reference>
<evidence type="ECO:0000256" key="15">
    <source>
        <dbReference type="ARBA" id="ARBA00049322"/>
    </source>
</evidence>
<comment type="catalytic activity">
    <reaction evidence="8">
        <text>13-octadecanoyloxy-octadecanoate + H2O = 13-hydroxy-octadecanoate + octadecanoate + H(+)</text>
        <dbReference type="Rhea" id="RHEA:52084"/>
        <dbReference type="ChEBI" id="CHEBI:15377"/>
        <dbReference type="ChEBI" id="CHEBI:15378"/>
        <dbReference type="ChEBI" id="CHEBI:25629"/>
        <dbReference type="ChEBI" id="CHEBI:136304"/>
        <dbReference type="ChEBI" id="CHEBI:136335"/>
    </reaction>
    <physiologicalReaction direction="left-to-right" evidence="8">
        <dbReference type="Rhea" id="RHEA:52085"/>
    </physiologicalReaction>
</comment>
<evidence type="ECO:0000256" key="17">
    <source>
        <dbReference type="SAM" id="Phobius"/>
    </source>
</evidence>
<evidence type="ECO:0000256" key="4">
    <source>
        <dbReference type="ARBA" id="ARBA00022692"/>
    </source>
</evidence>
<comment type="catalytic activity">
    <reaction evidence="7">
        <text>12-hexadecanoyloxy-octadecanoate + H2O = 12-hydroxyoctadecanoate + hexadecanoate + H(+)</text>
        <dbReference type="Rhea" id="RHEA:52056"/>
        <dbReference type="ChEBI" id="CHEBI:7896"/>
        <dbReference type="ChEBI" id="CHEBI:15377"/>
        <dbReference type="ChEBI" id="CHEBI:15378"/>
        <dbReference type="ChEBI" id="CHEBI:83677"/>
        <dbReference type="ChEBI" id="CHEBI:84201"/>
    </reaction>
    <physiologicalReaction direction="left-to-right" evidence="7">
        <dbReference type="Rhea" id="RHEA:52057"/>
    </physiologicalReaction>
</comment>
<evidence type="ECO:0000256" key="16">
    <source>
        <dbReference type="ARBA" id="ARBA00049428"/>
    </source>
</evidence>
<comment type="similarity">
    <text evidence="3">Belongs to the AIG1 family.</text>
</comment>
<dbReference type="AlphaFoldDB" id="A0A921YXS9"/>
<evidence type="ECO:0000256" key="5">
    <source>
        <dbReference type="ARBA" id="ARBA00022989"/>
    </source>
</evidence>
<keyword evidence="6 17" id="KW-0472">Membrane</keyword>
<comment type="catalytic activity">
    <reaction evidence="12">
        <text>9-(9Z-octadecenoyloxy)-octadecanoate + H2O = 9-hydroxy-octadecanoate + (9Z)-octadecenoate + H(+)</text>
        <dbReference type="Rhea" id="RHEA:52048"/>
        <dbReference type="ChEBI" id="CHEBI:15377"/>
        <dbReference type="ChEBI" id="CHEBI:15378"/>
        <dbReference type="ChEBI" id="CHEBI:30823"/>
        <dbReference type="ChEBI" id="CHEBI:136282"/>
        <dbReference type="ChEBI" id="CHEBI:136286"/>
    </reaction>
    <physiologicalReaction direction="left-to-right" evidence="12">
        <dbReference type="Rhea" id="RHEA:52049"/>
    </physiologicalReaction>
</comment>
<feature type="transmembrane region" description="Helical" evidence="17">
    <location>
        <begin position="155"/>
        <end position="174"/>
    </location>
</feature>
<comment type="catalytic activity">
    <reaction evidence="1">
        <text>9-(9Z-hexadecenoyloxy)-octadecanoate + H2O = (9Z)-hexadecenoate + 9-hydroxy-octadecanoate + H(+)</text>
        <dbReference type="Rhea" id="RHEA:52068"/>
        <dbReference type="ChEBI" id="CHEBI:15377"/>
        <dbReference type="ChEBI" id="CHEBI:15378"/>
        <dbReference type="ChEBI" id="CHEBI:32372"/>
        <dbReference type="ChEBI" id="CHEBI:136286"/>
        <dbReference type="ChEBI" id="CHEBI:136309"/>
    </reaction>
    <physiologicalReaction direction="left-to-right" evidence="1">
        <dbReference type="Rhea" id="RHEA:52069"/>
    </physiologicalReaction>
</comment>
<feature type="transmembrane region" description="Helical" evidence="17">
    <location>
        <begin position="119"/>
        <end position="143"/>
    </location>
</feature>
<accession>A0A921YXS9</accession>
<evidence type="ECO:0000256" key="3">
    <source>
        <dbReference type="ARBA" id="ARBA00009300"/>
    </source>
</evidence>
<dbReference type="EMBL" id="JH668342">
    <property type="protein sequence ID" value="KAG6447281.1"/>
    <property type="molecule type" value="Genomic_DNA"/>
</dbReference>
<keyword evidence="19" id="KW-1185">Reference proteome</keyword>
<keyword evidence="4 17" id="KW-0812">Transmembrane</keyword>
<sequence length="194" mass="23023">MVTCINQNQMIFQTVFASFSLYYDLQTLKNAHTDYKPPKIVDFIRQEAFSSIVWPSTFFVFSVFWLFFAYDRSLFYPANIDKAISDTSNHIMHTWIFPIALWEMMFYHRSKPKNSWMRLAVTWIVEVTYISTLIYVYASYGAWVYPIFGKLHGSLWFPLFFVASAGILAVAYHLQWYLYSIFWRTVPKLSEKAP</sequence>
<evidence type="ECO:0008006" key="20">
    <source>
        <dbReference type="Google" id="ProtNLM"/>
    </source>
</evidence>
<evidence type="ECO:0000256" key="9">
    <source>
        <dbReference type="ARBA" id="ARBA00047863"/>
    </source>
</evidence>
<name>A0A921YXS9_MANSE</name>
<reference evidence="18" key="2">
    <citation type="submission" date="2020-12" db="EMBL/GenBank/DDBJ databases">
        <authorList>
            <person name="Kanost M."/>
        </authorList>
    </citation>
    <scope>NUCLEOTIDE SEQUENCE</scope>
</reference>
<comment type="catalytic activity">
    <reaction evidence="11">
        <text>12-(9Z-octadecenoyloxy)-octadecanoate + H2O = 12-hydroxyoctadecanoate + (9Z)-octadecenoate + H(+)</text>
        <dbReference type="Rhea" id="RHEA:52060"/>
        <dbReference type="ChEBI" id="CHEBI:15377"/>
        <dbReference type="ChEBI" id="CHEBI:15378"/>
        <dbReference type="ChEBI" id="CHEBI:30823"/>
        <dbReference type="ChEBI" id="CHEBI:84201"/>
        <dbReference type="ChEBI" id="CHEBI:136302"/>
    </reaction>
    <physiologicalReaction direction="left-to-right" evidence="11">
        <dbReference type="Rhea" id="RHEA:52061"/>
    </physiologicalReaction>
</comment>
<feature type="transmembrane region" description="Helical" evidence="17">
    <location>
        <begin position="52"/>
        <end position="70"/>
    </location>
</feature>
<dbReference type="Proteomes" id="UP000791440">
    <property type="component" value="Unassembled WGS sequence"/>
</dbReference>
<evidence type="ECO:0000256" key="1">
    <source>
        <dbReference type="ARBA" id="ARBA00000923"/>
    </source>
</evidence>
<keyword evidence="5 17" id="KW-1133">Transmembrane helix</keyword>
<comment type="catalytic activity">
    <reaction evidence="9">
        <text>9-hexadecanoyloxy-octadecanoate + H2O = 9-hydroxy-octadecanoate + hexadecanoate + H(+)</text>
        <dbReference type="Rhea" id="RHEA:52052"/>
        <dbReference type="ChEBI" id="CHEBI:7896"/>
        <dbReference type="ChEBI" id="CHEBI:15377"/>
        <dbReference type="ChEBI" id="CHEBI:15378"/>
        <dbReference type="ChEBI" id="CHEBI:83670"/>
        <dbReference type="ChEBI" id="CHEBI:136286"/>
    </reaction>
    <physiologicalReaction direction="left-to-right" evidence="9">
        <dbReference type="Rhea" id="RHEA:52053"/>
    </physiologicalReaction>
</comment>
<evidence type="ECO:0000256" key="13">
    <source>
        <dbReference type="ARBA" id="ARBA00049221"/>
    </source>
</evidence>
<evidence type="ECO:0000256" key="8">
    <source>
        <dbReference type="ARBA" id="ARBA00047427"/>
    </source>
</evidence>
<dbReference type="PANTHER" id="PTHR10989">
    <property type="entry name" value="ANDROGEN-INDUCED PROTEIN 1-RELATED"/>
    <property type="match status" value="1"/>
</dbReference>
<comment type="catalytic activity">
    <reaction evidence="15">
        <text>13-(9Z-hexadecenoyloxy)-octadecanoate + H2O = 13-hydroxy-octadecanoate + (9Z)-hexadecenoate + H(+)</text>
        <dbReference type="Rhea" id="RHEA:52076"/>
        <dbReference type="ChEBI" id="CHEBI:15377"/>
        <dbReference type="ChEBI" id="CHEBI:15378"/>
        <dbReference type="ChEBI" id="CHEBI:32372"/>
        <dbReference type="ChEBI" id="CHEBI:136304"/>
        <dbReference type="ChEBI" id="CHEBI:136315"/>
    </reaction>
    <physiologicalReaction direction="left-to-right" evidence="15">
        <dbReference type="Rhea" id="RHEA:52077"/>
    </physiologicalReaction>
</comment>
<evidence type="ECO:0000313" key="18">
    <source>
        <dbReference type="EMBL" id="KAG6447281.1"/>
    </source>
</evidence>
<dbReference type="PANTHER" id="PTHR10989:SF16">
    <property type="entry name" value="AT02829P-RELATED"/>
    <property type="match status" value="1"/>
</dbReference>
<proteinExistence type="inferred from homology"/>
<dbReference type="Pfam" id="PF04750">
    <property type="entry name" value="Far-17a_AIG1"/>
    <property type="match status" value="1"/>
</dbReference>
<dbReference type="GO" id="GO:0012505">
    <property type="term" value="C:endomembrane system"/>
    <property type="evidence" value="ECO:0007669"/>
    <property type="project" value="UniProtKB-SubCell"/>
</dbReference>